<dbReference type="OrthoDB" id="582199at2"/>
<evidence type="ECO:0000259" key="4">
    <source>
        <dbReference type="PROSITE" id="PS50995"/>
    </source>
</evidence>
<dbReference type="Proteomes" id="UP000058012">
    <property type="component" value="Unassembled WGS sequence"/>
</dbReference>
<evidence type="ECO:0000313" key="5">
    <source>
        <dbReference type="EMBL" id="KUR72545.1"/>
    </source>
</evidence>
<dbReference type="InterPro" id="IPR036390">
    <property type="entry name" value="WH_DNA-bd_sf"/>
</dbReference>
<evidence type="ECO:0000256" key="1">
    <source>
        <dbReference type="ARBA" id="ARBA00023015"/>
    </source>
</evidence>
<organism evidence="5 6">
    <name type="scientific">Novosphingobium fuchskuhlense</name>
    <dbReference type="NCBI Taxonomy" id="1117702"/>
    <lineage>
        <taxon>Bacteria</taxon>
        <taxon>Pseudomonadati</taxon>
        <taxon>Pseudomonadota</taxon>
        <taxon>Alphaproteobacteria</taxon>
        <taxon>Sphingomonadales</taxon>
        <taxon>Sphingomonadaceae</taxon>
        <taxon>Novosphingobium</taxon>
    </lineage>
</organism>
<keyword evidence="6" id="KW-1185">Reference proteome</keyword>
<dbReference type="PANTHER" id="PTHR42756">
    <property type="entry name" value="TRANSCRIPTIONAL REGULATOR, MARR"/>
    <property type="match status" value="1"/>
</dbReference>
<dbReference type="Gene3D" id="1.10.10.10">
    <property type="entry name" value="Winged helix-like DNA-binding domain superfamily/Winged helix DNA-binding domain"/>
    <property type="match status" value="1"/>
</dbReference>
<dbReference type="GO" id="GO:0003700">
    <property type="term" value="F:DNA-binding transcription factor activity"/>
    <property type="evidence" value="ECO:0007669"/>
    <property type="project" value="InterPro"/>
</dbReference>
<name>A0A124JVR0_9SPHN</name>
<dbReference type="SMART" id="SM00347">
    <property type="entry name" value="HTH_MARR"/>
    <property type="match status" value="1"/>
</dbReference>
<evidence type="ECO:0000256" key="2">
    <source>
        <dbReference type="ARBA" id="ARBA00023125"/>
    </source>
</evidence>
<accession>A0A124JVR0</accession>
<gene>
    <name evidence="5" type="ORF">AQZ52_04690</name>
</gene>
<feature type="domain" description="HTH marR-type" evidence="4">
    <location>
        <begin position="2"/>
        <end position="134"/>
    </location>
</feature>
<sequence length="158" mass="17811">MQNNIAFLTSDVSRLLRKRFDVVSRRFGVTGPQWRMLAALRRTPGINQGALAQWLEVEAITAGRMIDRLEKSGMVERRADPNDRRAWRLFLTDAATPLLDELFICATDVFEEAQQGFTPAERDLLLALLERVRANLLEETPLEKVPETPLAEGALAHG</sequence>
<dbReference type="PRINTS" id="PR00598">
    <property type="entry name" value="HTHMARR"/>
</dbReference>
<evidence type="ECO:0000256" key="3">
    <source>
        <dbReference type="ARBA" id="ARBA00023163"/>
    </source>
</evidence>
<dbReference type="Pfam" id="PF01047">
    <property type="entry name" value="MarR"/>
    <property type="match status" value="1"/>
</dbReference>
<dbReference type="PANTHER" id="PTHR42756:SF1">
    <property type="entry name" value="TRANSCRIPTIONAL REPRESSOR OF EMRAB OPERON"/>
    <property type="match status" value="1"/>
</dbReference>
<keyword evidence="3" id="KW-0804">Transcription</keyword>
<dbReference type="InterPro" id="IPR036388">
    <property type="entry name" value="WH-like_DNA-bd_sf"/>
</dbReference>
<dbReference type="EMBL" id="LLZS01000003">
    <property type="protein sequence ID" value="KUR72545.1"/>
    <property type="molecule type" value="Genomic_DNA"/>
</dbReference>
<comment type="caution">
    <text evidence="5">The sequence shown here is derived from an EMBL/GenBank/DDBJ whole genome shotgun (WGS) entry which is preliminary data.</text>
</comment>
<dbReference type="STRING" id="1117702.AQZ52_04690"/>
<dbReference type="AlphaFoldDB" id="A0A124JVR0"/>
<dbReference type="SUPFAM" id="SSF46785">
    <property type="entry name" value="Winged helix' DNA-binding domain"/>
    <property type="match status" value="1"/>
</dbReference>
<dbReference type="InterPro" id="IPR000835">
    <property type="entry name" value="HTH_MarR-typ"/>
</dbReference>
<keyword evidence="1" id="KW-0805">Transcription regulation</keyword>
<evidence type="ECO:0000313" key="6">
    <source>
        <dbReference type="Proteomes" id="UP000058012"/>
    </source>
</evidence>
<reference evidence="5 6" key="1">
    <citation type="submission" date="2015-10" db="EMBL/GenBank/DDBJ databases">
        <title>Draft genome sequence of Novosphingobium fuchskuhlense DSM 25065 isolated from a surface water sample of the southwest basin of Lake Grosse Fuchskuhle.</title>
        <authorList>
            <person name="Ruckert C."/>
            <person name="Winkler A."/>
            <person name="Glaeser J."/>
            <person name="Grossart H.-P."/>
            <person name="Kalinowski J."/>
            <person name="Glaeser S."/>
        </authorList>
    </citation>
    <scope>NUCLEOTIDE SEQUENCE [LARGE SCALE GENOMIC DNA]</scope>
    <source>
        <strain evidence="5 6">FNE08-7</strain>
    </source>
</reference>
<dbReference type="PROSITE" id="PS50995">
    <property type="entry name" value="HTH_MARR_2"/>
    <property type="match status" value="1"/>
</dbReference>
<keyword evidence="2" id="KW-0238">DNA-binding</keyword>
<dbReference type="GO" id="GO:0003677">
    <property type="term" value="F:DNA binding"/>
    <property type="evidence" value="ECO:0007669"/>
    <property type="project" value="UniProtKB-KW"/>
</dbReference>
<proteinExistence type="predicted"/>
<protein>
    <submittedName>
        <fullName evidence="5">Transcriptional regulator</fullName>
    </submittedName>
</protein>